<organism evidence="1 2">
    <name type="scientific">Prorocentrum cordatum</name>
    <dbReference type="NCBI Taxonomy" id="2364126"/>
    <lineage>
        <taxon>Eukaryota</taxon>
        <taxon>Sar</taxon>
        <taxon>Alveolata</taxon>
        <taxon>Dinophyceae</taxon>
        <taxon>Prorocentrales</taxon>
        <taxon>Prorocentraceae</taxon>
        <taxon>Prorocentrum</taxon>
    </lineage>
</organism>
<sequence>TAMASTSLGSLYWHACQYLQKVGNDLKADAQVKELCAHLDVFEKCQRFNSRRSNKFTINALVHTADGLRTTDRDLQPQRRKVLRQKRAAQLRTDAETSDAVEALLKACDPADVDPDNGQVLKHGAGLTAAMHAFMAKLGALLTAATYAEDMSIMCGSGVEEKCNVATAVADTSSPCRLTRAFADVARPCRVASAGMVEARHALQVIDQNRRALEPLLDDLDDTIDVDGLGADSFVGMTCIPEGDVNKLTACKAMPSLAQKAACQFPPRPALVTTCAKLKYDIELAHFSSTIDTCIAGATVAMGQGTETFDTSLVDRIVADAAKCNGLGTNEAVAKLIPHLVTFLFQLRAESSFEEGMAHKATECAKKLGALIDDAARPSHLWSDFLKPIIFMGEQLDMTGPALEAAFQIFVDLQTATGHEQTYFALLKSKSVFTDQVTAVIPLTEEGATSAAEILRAATAVITATFIDHIRDLTAELEPNAGGVGDSTHYVDK</sequence>
<dbReference type="EMBL" id="CAUYUJ010018452">
    <property type="protein sequence ID" value="CAK0883708.1"/>
    <property type="molecule type" value="Genomic_DNA"/>
</dbReference>
<gene>
    <name evidence="1" type="ORF">PCOR1329_LOCUS65855</name>
</gene>
<keyword evidence="2" id="KW-1185">Reference proteome</keyword>
<name>A0ABN9WBN6_9DINO</name>
<dbReference type="Proteomes" id="UP001189429">
    <property type="component" value="Unassembled WGS sequence"/>
</dbReference>
<comment type="caution">
    <text evidence="1">The sequence shown here is derived from an EMBL/GenBank/DDBJ whole genome shotgun (WGS) entry which is preliminary data.</text>
</comment>
<proteinExistence type="predicted"/>
<feature type="non-terminal residue" evidence="1">
    <location>
        <position position="493"/>
    </location>
</feature>
<evidence type="ECO:0000313" key="1">
    <source>
        <dbReference type="EMBL" id="CAK0883708.1"/>
    </source>
</evidence>
<evidence type="ECO:0000313" key="2">
    <source>
        <dbReference type="Proteomes" id="UP001189429"/>
    </source>
</evidence>
<protein>
    <submittedName>
        <fullName evidence="1">Uncharacterized protein</fullName>
    </submittedName>
</protein>
<accession>A0ABN9WBN6</accession>
<feature type="non-terminal residue" evidence="1">
    <location>
        <position position="1"/>
    </location>
</feature>
<reference evidence="1" key="1">
    <citation type="submission" date="2023-10" db="EMBL/GenBank/DDBJ databases">
        <authorList>
            <person name="Chen Y."/>
            <person name="Shah S."/>
            <person name="Dougan E. K."/>
            <person name="Thang M."/>
            <person name="Chan C."/>
        </authorList>
    </citation>
    <scope>NUCLEOTIDE SEQUENCE [LARGE SCALE GENOMIC DNA]</scope>
</reference>